<gene>
    <name evidence="15" type="ORF">CK620_12720</name>
</gene>
<dbReference type="PROSITE" id="PS52016">
    <property type="entry name" value="TONB_DEPENDENT_REC_3"/>
    <property type="match status" value="1"/>
</dbReference>
<dbReference type="AlphaFoldDB" id="A0A2A2A6Z4"/>
<evidence type="ECO:0000256" key="3">
    <source>
        <dbReference type="ARBA" id="ARBA00022448"/>
    </source>
</evidence>
<dbReference type="Proteomes" id="UP000217999">
    <property type="component" value="Unassembled WGS sequence"/>
</dbReference>
<reference evidence="15 16" key="1">
    <citation type="submission" date="2017-08" db="EMBL/GenBank/DDBJ databases">
        <title>WGS of Clinical strains of the CDC Group NO-1 linked to zoonotic infections in humans.</title>
        <authorList>
            <person name="Bernier A.-M."/>
            <person name="Bernard K."/>
        </authorList>
    </citation>
    <scope>NUCLEOTIDE SEQUENCE [LARGE SCALE GENOMIC DNA]</scope>
    <source>
        <strain evidence="15 16">NML03-0146</strain>
    </source>
</reference>
<feature type="domain" description="TonB-dependent receptor-like beta-barrel" evidence="13">
    <location>
        <begin position="174"/>
        <end position="623"/>
    </location>
</feature>
<feature type="signal peptide" evidence="12">
    <location>
        <begin position="1"/>
        <end position="26"/>
    </location>
</feature>
<organism evidence="15 16">
    <name type="scientific">Vandammella animalimorsus</name>
    <dbReference type="NCBI Taxonomy" id="2029117"/>
    <lineage>
        <taxon>Bacteria</taxon>
        <taxon>Pseudomonadati</taxon>
        <taxon>Pseudomonadota</taxon>
        <taxon>Betaproteobacteria</taxon>
        <taxon>Burkholderiales</taxon>
        <taxon>Comamonadaceae</taxon>
        <taxon>Vandammella</taxon>
    </lineage>
</organism>
<evidence type="ECO:0000256" key="5">
    <source>
        <dbReference type="ARBA" id="ARBA00022692"/>
    </source>
</evidence>
<comment type="subcellular location">
    <subcellularLocation>
        <location evidence="1 10">Cell outer membrane</location>
        <topology evidence="1 10">Multi-pass membrane protein</topology>
    </subcellularLocation>
</comment>
<dbReference type="InterPro" id="IPR036942">
    <property type="entry name" value="Beta-barrel_TonB_sf"/>
</dbReference>
<evidence type="ECO:0000256" key="4">
    <source>
        <dbReference type="ARBA" id="ARBA00022452"/>
    </source>
</evidence>
<evidence type="ECO:0000313" key="15">
    <source>
        <dbReference type="EMBL" id="PAT33537.1"/>
    </source>
</evidence>
<dbReference type="Gene3D" id="2.40.170.20">
    <property type="entry name" value="TonB-dependent receptor, beta-barrel domain"/>
    <property type="match status" value="1"/>
</dbReference>
<keyword evidence="5 10" id="KW-0812">Transmembrane</keyword>
<sequence>MSALKSTPLFRLSILQMALLAGFAHAQQRADTSKKDAELPAVQVQGQAPTAEPVEDWRAQERSTDTDLKEVLADQVAVQFGGGNGASQWVTIRGMGQDQIDYVVDDASSDAQIFHHQGRFMMDPALVKIIGIEKGTGSASSGIGATSGKIEATTVDALDLLRDGQGVGFRVNGGINTNKGRNGGLSVYGRSGNFDGLFVGNRVDDQNYKDGSGREIGNSALDGRSFMAKAGVNFSDDLRLTLSHRREQESGLRNLREEFFFDTANDDPAHRRRTVDSTTAALRGSRLGFIDTLDLNASMIRSEQESGAGKRLPASTVNIDTNAGNLRLSSRLGAHRIKYGVNLRQQQAGSTRSQAAGLGKQEKTDTGLYVEGIWSWHPITLTTGLRYDRFSLKSNEGAKHSDGNVNPSVGLIWDATDTLSFNISHNRASRSPRFYEALLASTPVRYDRDLKAERSQNSEIGFDWVDGGLAVSGSYFQQKIRDLQNFAGMNCVERVCEYRLVRNNGELTNRGYELNSSYRWRDLTARLGVAHSKPKLNGATYDSVATAIPMGRQWTTGLSYHYRPFNLELGWRGRYAQKGSYINATRGSGTPVSRSGYGVHDLHATWMPLGKDTLHVNFAVHNVADKLYRSHSQRSGNNALPEPGREFRLSVNYRY</sequence>
<evidence type="ECO:0000256" key="9">
    <source>
        <dbReference type="ARBA" id="ARBA00023237"/>
    </source>
</evidence>
<keyword evidence="4 10" id="KW-1134">Transmembrane beta strand</keyword>
<dbReference type="InterPro" id="IPR000531">
    <property type="entry name" value="Beta-barrel_TonB"/>
</dbReference>
<evidence type="ECO:0000259" key="13">
    <source>
        <dbReference type="Pfam" id="PF00593"/>
    </source>
</evidence>
<keyword evidence="7 10" id="KW-0472">Membrane</keyword>
<accession>A0A2A2A6Z4</accession>
<dbReference type="InterPro" id="IPR037066">
    <property type="entry name" value="Plug_dom_sf"/>
</dbReference>
<dbReference type="SUPFAM" id="SSF56935">
    <property type="entry name" value="Porins"/>
    <property type="match status" value="1"/>
</dbReference>
<evidence type="ECO:0000259" key="14">
    <source>
        <dbReference type="Pfam" id="PF07715"/>
    </source>
</evidence>
<dbReference type="PANTHER" id="PTHR30069:SF41">
    <property type="entry name" value="HEME_HEMOPEXIN UTILIZATION PROTEIN C"/>
    <property type="match status" value="1"/>
</dbReference>
<dbReference type="InterPro" id="IPR039426">
    <property type="entry name" value="TonB-dep_rcpt-like"/>
</dbReference>
<proteinExistence type="inferred from homology"/>
<keyword evidence="12" id="KW-0732">Signal</keyword>
<protein>
    <submittedName>
        <fullName evidence="15">TonB-dependent receptor</fullName>
    </submittedName>
</protein>
<dbReference type="GO" id="GO:0009279">
    <property type="term" value="C:cell outer membrane"/>
    <property type="evidence" value="ECO:0007669"/>
    <property type="project" value="UniProtKB-SubCell"/>
</dbReference>
<evidence type="ECO:0000256" key="11">
    <source>
        <dbReference type="RuleBase" id="RU003357"/>
    </source>
</evidence>
<feature type="domain" description="TonB-dependent receptor plug" evidence="14">
    <location>
        <begin position="61"/>
        <end position="148"/>
    </location>
</feature>
<evidence type="ECO:0000256" key="2">
    <source>
        <dbReference type="ARBA" id="ARBA00009810"/>
    </source>
</evidence>
<dbReference type="GO" id="GO:0044718">
    <property type="term" value="P:siderophore transmembrane transport"/>
    <property type="evidence" value="ECO:0007669"/>
    <property type="project" value="TreeGrafter"/>
</dbReference>
<evidence type="ECO:0000256" key="1">
    <source>
        <dbReference type="ARBA" id="ARBA00004571"/>
    </source>
</evidence>
<keyword evidence="3 10" id="KW-0813">Transport</keyword>
<dbReference type="EMBL" id="NSJF01000008">
    <property type="protein sequence ID" value="PAT33537.1"/>
    <property type="molecule type" value="Genomic_DNA"/>
</dbReference>
<evidence type="ECO:0000256" key="12">
    <source>
        <dbReference type="SAM" id="SignalP"/>
    </source>
</evidence>
<comment type="caution">
    <text evidence="15">The sequence shown here is derived from an EMBL/GenBank/DDBJ whole genome shotgun (WGS) entry which is preliminary data.</text>
</comment>
<dbReference type="RefSeq" id="WP_095550619.1">
    <property type="nucleotide sequence ID" value="NZ_NSJF01000008.1"/>
</dbReference>
<evidence type="ECO:0000256" key="8">
    <source>
        <dbReference type="ARBA" id="ARBA00023170"/>
    </source>
</evidence>
<feature type="chain" id="PRO_5012516613" evidence="12">
    <location>
        <begin position="27"/>
        <end position="655"/>
    </location>
</feature>
<evidence type="ECO:0000256" key="6">
    <source>
        <dbReference type="ARBA" id="ARBA00023077"/>
    </source>
</evidence>
<dbReference type="InterPro" id="IPR012910">
    <property type="entry name" value="Plug_dom"/>
</dbReference>
<dbReference type="Pfam" id="PF00593">
    <property type="entry name" value="TonB_dep_Rec_b-barrel"/>
    <property type="match status" value="1"/>
</dbReference>
<evidence type="ECO:0000256" key="7">
    <source>
        <dbReference type="ARBA" id="ARBA00023136"/>
    </source>
</evidence>
<dbReference type="PANTHER" id="PTHR30069">
    <property type="entry name" value="TONB-DEPENDENT OUTER MEMBRANE RECEPTOR"/>
    <property type="match status" value="1"/>
</dbReference>
<keyword evidence="9 10" id="KW-0998">Cell outer membrane</keyword>
<evidence type="ECO:0000313" key="16">
    <source>
        <dbReference type="Proteomes" id="UP000217999"/>
    </source>
</evidence>
<comment type="similarity">
    <text evidence="2 10 11">Belongs to the TonB-dependent receptor family.</text>
</comment>
<name>A0A2A2A6Z4_9BURK</name>
<dbReference type="Gene3D" id="2.170.130.10">
    <property type="entry name" value="TonB-dependent receptor, plug domain"/>
    <property type="match status" value="1"/>
</dbReference>
<evidence type="ECO:0000256" key="10">
    <source>
        <dbReference type="PROSITE-ProRule" id="PRU01360"/>
    </source>
</evidence>
<keyword evidence="6 11" id="KW-0798">TonB box</keyword>
<dbReference type="GO" id="GO:0015344">
    <property type="term" value="F:siderophore uptake transmembrane transporter activity"/>
    <property type="evidence" value="ECO:0007669"/>
    <property type="project" value="TreeGrafter"/>
</dbReference>
<keyword evidence="8 15" id="KW-0675">Receptor</keyword>
<dbReference type="Pfam" id="PF07715">
    <property type="entry name" value="Plug"/>
    <property type="match status" value="1"/>
</dbReference>